<dbReference type="CDD" id="cd01392">
    <property type="entry name" value="HTH_LacI"/>
    <property type="match status" value="1"/>
</dbReference>
<dbReference type="PROSITE" id="PS50932">
    <property type="entry name" value="HTH_LACI_2"/>
    <property type="match status" value="1"/>
</dbReference>
<evidence type="ECO:0000256" key="2">
    <source>
        <dbReference type="ARBA" id="ARBA00023125"/>
    </source>
</evidence>
<evidence type="ECO:0000256" key="3">
    <source>
        <dbReference type="ARBA" id="ARBA00023163"/>
    </source>
</evidence>
<dbReference type="Gene3D" id="1.10.260.40">
    <property type="entry name" value="lambda repressor-like DNA-binding domains"/>
    <property type="match status" value="1"/>
</dbReference>
<dbReference type="SUPFAM" id="SSF47413">
    <property type="entry name" value="lambda repressor-like DNA-binding domains"/>
    <property type="match status" value="1"/>
</dbReference>
<dbReference type="Proteomes" id="UP001589818">
    <property type="component" value="Unassembled WGS sequence"/>
</dbReference>
<dbReference type="PROSITE" id="PS50943">
    <property type="entry name" value="HTH_CROC1"/>
    <property type="match status" value="1"/>
</dbReference>
<dbReference type="InterPro" id="IPR028082">
    <property type="entry name" value="Peripla_BP_I"/>
</dbReference>
<name>A0ABV6JHT0_9BACL</name>
<dbReference type="Gene3D" id="3.40.50.2300">
    <property type="match status" value="2"/>
</dbReference>
<evidence type="ECO:0000259" key="4">
    <source>
        <dbReference type="PROSITE" id="PS50932"/>
    </source>
</evidence>
<feature type="domain" description="HTH cro/C1-type" evidence="5">
    <location>
        <begin position="2"/>
        <end position="44"/>
    </location>
</feature>
<keyword evidence="7" id="KW-1185">Reference proteome</keyword>
<proteinExistence type="predicted"/>
<evidence type="ECO:0000259" key="5">
    <source>
        <dbReference type="PROSITE" id="PS50943"/>
    </source>
</evidence>
<feature type="domain" description="HTH lacI-type" evidence="4">
    <location>
        <begin position="2"/>
        <end position="56"/>
    </location>
</feature>
<sequence>MLKLKDIAERTNVSVSTVSRILSNKGNFSEETKQKVLEVAKEYLYTPGITLQKINEMSYTVGIFVTNSNDFLDDDPSSSIELNNLKDELEAMGHKIILTTNTGKLDKNSTCYKLLQERAIDGAVVFDPFVSDEIMDELNRLDIPYIVTNGRDYNKPWNYIDYDNYGGTYKVIEYLYELGHRDIAILAGPSDHWVNQNRMEGCRAAIRDFGLSIDENHVIFGSFSMAHGHQAVEQLISYGTKFTAICALADTIALGANKALRSKGLRVPEDVSIVGFDDWKVSEYMSPPLTSVRRFKYDINQLIASMMSQIISNKYISQFNITLKTELIIRESCKNINEGSMRRG</sequence>
<dbReference type="InterPro" id="IPR000843">
    <property type="entry name" value="HTH_LacI"/>
</dbReference>
<comment type="caution">
    <text evidence="6">The sequence shown here is derived from an EMBL/GenBank/DDBJ whole genome shotgun (WGS) entry which is preliminary data.</text>
</comment>
<dbReference type="Pfam" id="PF13377">
    <property type="entry name" value="Peripla_BP_3"/>
    <property type="match status" value="1"/>
</dbReference>
<dbReference type="CDD" id="cd06267">
    <property type="entry name" value="PBP1_LacI_sugar_binding-like"/>
    <property type="match status" value="1"/>
</dbReference>
<dbReference type="PANTHER" id="PTHR30146:SF109">
    <property type="entry name" value="HTH-TYPE TRANSCRIPTIONAL REGULATOR GALS"/>
    <property type="match status" value="1"/>
</dbReference>
<dbReference type="Pfam" id="PF00356">
    <property type="entry name" value="LacI"/>
    <property type="match status" value="1"/>
</dbReference>
<reference evidence="6 7" key="1">
    <citation type="submission" date="2024-09" db="EMBL/GenBank/DDBJ databases">
        <authorList>
            <person name="Sun Q."/>
            <person name="Mori K."/>
        </authorList>
    </citation>
    <scope>NUCLEOTIDE SEQUENCE [LARGE SCALE GENOMIC DNA]</scope>
    <source>
        <strain evidence="6 7">CCM 4839</strain>
    </source>
</reference>
<evidence type="ECO:0000313" key="7">
    <source>
        <dbReference type="Proteomes" id="UP001589818"/>
    </source>
</evidence>
<dbReference type="RefSeq" id="WP_204822405.1">
    <property type="nucleotide sequence ID" value="NZ_JANHOF010000022.1"/>
</dbReference>
<dbReference type="EMBL" id="JBHLVF010000039">
    <property type="protein sequence ID" value="MFC0394123.1"/>
    <property type="molecule type" value="Genomic_DNA"/>
</dbReference>
<protein>
    <submittedName>
        <fullName evidence="6">LacI family DNA-binding transcriptional regulator</fullName>
    </submittedName>
</protein>
<dbReference type="InterPro" id="IPR001387">
    <property type="entry name" value="Cro/C1-type_HTH"/>
</dbReference>
<dbReference type="GO" id="GO:0003677">
    <property type="term" value="F:DNA binding"/>
    <property type="evidence" value="ECO:0007669"/>
    <property type="project" value="UniProtKB-KW"/>
</dbReference>
<organism evidence="6 7">
    <name type="scientific">Paenibacillus mendelii</name>
    <dbReference type="NCBI Taxonomy" id="206163"/>
    <lineage>
        <taxon>Bacteria</taxon>
        <taxon>Bacillati</taxon>
        <taxon>Bacillota</taxon>
        <taxon>Bacilli</taxon>
        <taxon>Bacillales</taxon>
        <taxon>Paenibacillaceae</taxon>
        <taxon>Paenibacillus</taxon>
    </lineage>
</organism>
<dbReference type="PROSITE" id="PS00356">
    <property type="entry name" value="HTH_LACI_1"/>
    <property type="match status" value="1"/>
</dbReference>
<keyword evidence="3" id="KW-0804">Transcription</keyword>
<evidence type="ECO:0000256" key="1">
    <source>
        <dbReference type="ARBA" id="ARBA00023015"/>
    </source>
</evidence>
<keyword evidence="2 6" id="KW-0238">DNA-binding</keyword>
<evidence type="ECO:0000313" key="6">
    <source>
        <dbReference type="EMBL" id="MFC0394123.1"/>
    </source>
</evidence>
<keyword evidence="1" id="KW-0805">Transcription regulation</keyword>
<accession>A0ABV6JHT0</accession>
<dbReference type="InterPro" id="IPR010982">
    <property type="entry name" value="Lambda_DNA-bd_dom_sf"/>
</dbReference>
<dbReference type="SUPFAM" id="SSF53822">
    <property type="entry name" value="Periplasmic binding protein-like I"/>
    <property type="match status" value="1"/>
</dbReference>
<dbReference type="PANTHER" id="PTHR30146">
    <property type="entry name" value="LACI-RELATED TRANSCRIPTIONAL REPRESSOR"/>
    <property type="match status" value="1"/>
</dbReference>
<dbReference type="InterPro" id="IPR046335">
    <property type="entry name" value="LacI/GalR-like_sensor"/>
</dbReference>
<gene>
    <name evidence="6" type="ORF">ACFFJ8_22475</name>
</gene>
<dbReference type="SMART" id="SM00354">
    <property type="entry name" value="HTH_LACI"/>
    <property type="match status" value="1"/>
</dbReference>